<feature type="signal peptide" evidence="3">
    <location>
        <begin position="1"/>
        <end position="18"/>
    </location>
</feature>
<feature type="compositionally biased region" description="Low complexity" evidence="2">
    <location>
        <begin position="142"/>
        <end position="152"/>
    </location>
</feature>
<evidence type="ECO:0000313" key="5">
    <source>
        <dbReference type="EMBL" id="OTP27393.1"/>
    </source>
</evidence>
<keyword evidence="7" id="KW-1185">Reference proteome</keyword>
<feature type="compositionally biased region" description="Low complexity" evidence="2">
    <location>
        <begin position="175"/>
        <end position="185"/>
    </location>
</feature>
<feature type="chain" id="PRO_5043556905" description="DUF4352 domain-containing protein" evidence="3">
    <location>
        <begin position="19"/>
        <end position="338"/>
    </location>
</feature>
<dbReference type="Gene3D" id="2.60.40.1240">
    <property type="match status" value="1"/>
</dbReference>
<dbReference type="RefSeq" id="WP_071867449.1">
    <property type="nucleotide sequence ID" value="NZ_BJWA01000001.1"/>
</dbReference>
<protein>
    <recommendedName>
        <fullName evidence="8">DUF4352 domain-containing protein</fullName>
    </recommendedName>
</protein>
<reference evidence="4 7" key="2">
    <citation type="submission" date="2019-07" db="EMBL/GenBank/DDBJ databases">
        <title>Whole genome shotgun sequence of Enterococcus mundtii NBRC 100490.</title>
        <authorList>
            <person name="Hosoyama A."/>
            <person name="Uohara A."/>
            <person name="Ohji S."/>
            <person name="Ichikawa N."/>
        </authorList>
    </citation>
    <scope>NUCLEOTIDE SEQUENCE [LARGE SCALE GENOMIC DNA]</scope>
    <source>
        <strain evidence="4 7">NBRC 100490</strain>
    </source>
</reference>
<dbReference type="Proteomes" id="UP000321175">
    <property type="component" value="Unassembled WGS sequence"/>
</dbReference>
<sequence length="338" mass="37994">MKKIVSRSVLLFVLLFLAACGKQVSVDDLKANDWLIEELEEVDMIASFSNHVVSFRIDPSSYQSTATNEWEALGEEFAKSMLEEFQHKFEYTLEGNIMTWENDGETGKYTVTKEDKNIILTPTKDNEEDKKIVLKPYDKSKTATSSTSSDSSTTDKDATDDSSLVDITDNSTELSGSDDASGDSAFGKRSNPVPLDNPITFDTVYYDDEYEEIDTNISLTISNVVRGEEAYNYMISMDEYNEPAPEGKEWVVFDAELTVNKGSQDEPYRAFSRFVPVSSTGEEVNQESYSYLGNEEFGNKDLYEGGTDKGKVALLVPIGDDTLIEFNDFTNRIFFKLQ</sequence>
<dbReference type="PROSITE" id="PS51257">
    <property type="entry name" value="PROKAR_LIPOPROTEIN"/>
    <property type="match status" value="1"/>
</dbReference>
<keyword evidence="1 3" id="KW-0732">Signal</keyword>
<name>A0A242KZM5_ENTMU</name>
<dbReference type="InterPro" id="IPR029050">
    <property type="entry name" value="Immunoprotect_excell_Ig-like"/>
</dbReference>
<evidence type="ECO:0000313" key="4">
    <source>
        <dbReference type="EMBL" id="GEL79047.1"/>
    </source>
</evidence>
<evidence type="ECO:0000313" key="6">
    <source>
        <dbReference type="Proteomes" id="UP000195024"/>
    </source>
</evidence>
<evidence type="ECO:0000256" key="2">
    <source>
        <dbReference type="SAM" id="MobiDB-lite"/>
    </source>
</evidence>
<organism evidence="5 6">
    <name type="scientific">Enterococcus mundtii</name>
    <dbReference type="NCBI Taxonomy" id="53346"/>
    <lineage>
        <taxon>Bacteria</taxon>
        <taxon>Bacillati</taxon>
        <taxon>Bacillota</taxon>
        <taxon>Bacilli</taxon>
        <taxon>Lactobacillales</taxon>
        <taxon>Enterococcaceae</taxon>
        <taxon>Enterococcus</taxon>
    </lineage>
</organism>
<proteinExistence type="predicted"/>
<feature type="region of interest" description="Disordered" evidence="2">
    <location>
        <begin position="141"/>
        <end position="193"/>
    </location>
</feature>
<evidence type="ECO:0000256" key="3">
    <source>
        <dbReference type="SAM" id="SignalP"/>
    </source>
</evidence>
<comment type="caution">
    <text evidence="5">The sequence shown here is derived from an EMBL/GenBank/DDBJ whole genome shotgun (WGS) entry which is preliminary data.</text>
</comment>
<evidence type="ECO:0008006" key="8">
    <source>
        <dbReference type="Google" id="ProtNLM"/>
    </source>
</evidence>
<dbReference type="GeneID" id="69254568"/>
<evidence type="ECO:0000313" key="7">
    <source>
        <dbReference type="Proteomes" id="UP000321175"/>
    </source>
</evidence>
<dbReference type="EMBL" id="NGMS01000001">
    <property type="protein sequence ID" value="OTP27393.1"/>
    <property type="molecule type" value="Genomic_DNA"/>
</dbReference>
<dbReference type="Proteomes" id="UP000195024">
    <property type="component" value="Unassembled WGS sequence"/>
</dbReference>
<dbReference type="EMBL" id="BJWA01000001">
    <property type="protein sequence ID" value="GEL79047.1"/>
    <property type="molecule type" value="Genomic_DNA"/>
</dbReference>
<reference evidence="5 6" key="1">
    <citation type="submission" date="2017-05" db="EMBL/GenBank/DDBJ databases">
        <title>The Genome Sequence of Enterococcus mundtii 6B1_DIV0119.</title>
        <authorList>
            <consortium name="The Broad Institute Genomics Platform"/>
            <consortium name="The Broad Institute Genomic Center for Infectious Diseases"/>
            <person name="Earl A."/>
            <person name="Manson A."/>
            <person name="Schwartman J."/>
            <person name="Gilmore M."/>
            <person name="Abouelleil A."/>
            <person name="Cao P."/>
            <person name="Chapman S."/>
            <person name="Cusick C."/>
            <person name="Shea T."/>
            <person name="Young S."/>
            <person name="Neafsey D."/>
            <person name="Nusbaum C."/>
            <person name="Birren B."/>
        </authorList>
    </citation>
    <scope>NUCLEOTIDE SEQUENCE [LARGE SCALE GENOMIC DNA]</scope>
    <source>
        <strain evidence="5 6">6B1_DIV0119</strain>
    </source>
</reference>
<evidence type="ECO:0000256" key="1">
    <source>
        <dbReference type="ARBA" id="ARBA00022729"/>
    </source>
</evidence>
<dbReference type="AlphaFoldDB" id="A0A242KZM5"/>
<accession>A0A242KZM5</accession>
<gene>
    <name evidence="5" type="ORF">A5802_001128</name>
    <name evidence="4" type="ORF">EMU01_01910</name>
</gene>